<dbReference type="AlphaFoldDB" id="A0A0F4ITT6"/>
<protein>
    <recommendedName>
        <fullName evidence="3">Abasic site processing protein</fullName>
    </recommendedName>
</protein>
<dbReference type="GO" id="GO:0003697">
    <property type="term" value="F:single-stranded DNA binding"/>
    <property type="evidence" value="ECO:0007669"/>
    <property type="project" value="InterPro"/>
</dbReference>
<dbReference type="InterPro" id="IPR036590">
    <property type="entry name" value="SRAP-like"/>
</dbReference>
<gene>
    <name evidence="1" type="ORF">VR44_33990</name>
</gene>
<dbReference type="PATRIC" id="fig|68223.7.peg.3723"/>
<dbReference type="InterPro" id="IPR003738">
    <property type="entry name" value="SRAP"/>
</dbReference>
<dbReference type="Pfam" id="PF02586">
    <property type="entry name" value="SRAP"/>
    <property type="match status" value="1"/>
</dbReference>
<dbReference type="SUPFAM" id="SSF143081">
    <property type="entry name" value="BB1717-like"/>
    <property type="match status" value="1"/>
</dbReference>
<evidence type="ECO:0008006" key="3">
    <source>
        <dbReference type="Google" id="ProtNLM"/>
    </source>
</evidence>
<accession>A0A0F4ITT6</accession>
<comment type="caution">
    <text evidence="1">The sequence shown here is derived from an EMBL/GenBank/DDBJ whole genome shotgun (WGS) entry which is preliminary data.</text>
</comment>
<dbReference type="Proteomes" id="UP000033551">
    <property type="component" value="Unassembled WGS sequence"/>
</dbReference>
<dbReference type="EMBL" id="JZWV01001150">
    <property type="protein sequence ID" value="KJY24903.1"/>
    <property type="molecule type" value="Genomic_DNA"/>
</dbReference>
<reference evidence="1 2" key="1">
    <citation type="submission" date="2015-02" db="EMBL/GenBank/DDBJ databases">
        <authorList>
            <person name="Ju K.-S."/>
            <person name="Doroghazi J.R."/>
            <person name="Metcalf W."/>
        </authorList>
    </citation>
    <scope>NUCLEOTIDE SEQUENCE [LARGE SCALE GENOMIC DNA]</scope>
    <source>
        <strain evidence="1 2">NRRL ISP-5550</strain>
    </source>
</reference>
<organism evidence="1 2">
    <name type="scientific">Streptomyces katrae</name>
    <dbReference type="NCBI Taxonomy" id="68223"/>
    <lineage>
        <taxon>Bacteria</taxon>
        <taxon>Bacillati</taxon>
        <taxon>Actinomycetota</taxon>
        <taxon>Actinomycetes</taxon>
        <taxon>Kitasatosporales</taxon>
        <taxon>Streptomycetaceae</taxon>
        <taxon>Streptomyces</taxon>
    </lineage>
</organism>
<proteinExistence type="predicted"/>
<evidence type="ECO:0000313" key="1">
    <source>
        <dbReference type="EMBL" id="KJY24903.1"/>
    </source>
</evidence>
<keyword evidence="2" id="KW-1185">Reference proteome</keyword>
<name>A0A0F4ITT6_9ACTN</name>
<dbReference type="RefSeq" id="WP_045951495.1">
    <property type="nucleotide sequence ID" value="NZ_JZWV01001150.1"/>
</dbReference>
<feature type="non-terminal residue" evidence="1">
    <location>
        <position position="1"/>
    </location>
</feature>
<sequence length="65" mass="6853">PRMPLALAPADYDAWLDPAHEDPHALRALLTTPAAGRLEARAVSTAVNNVRNNGPELLADAADTP</sequence>
<dbReference type="Gene3D" id="3.90.1680.10">
    <property type="entry name" value="SOS response associated peptidase-like"/>
    <property type="match status" value="1"/>
</dbReference>
<evidence type="ECO:0000313" key="2">
    <source>
        <dbReference type="Proteomes" id="UP000033551"/>
    </source>
</evidence>
<dbReference type="GO" id="GO:0106300">
    <property type="term" value="P:protein-DNA covalent cross-linking repair"/>
    <property type="evidence" value="ECO:0007669"/>
    <property type="project" value="InterPro"/>
</dbReference>